<dbReference type="Pfam" id="PF02782">
    <property type="entry name" value="FGGY_C"/>
    <property type="match status" value="1"/>
</dbReference>
<sequence>MTPDILIGIDAGTSVIKSVAFTLAGEQVAMASRPNSYATPGPGQVEQDMLRTWADAAATLRDLGDMVPDLAARTAALAVTGQGDGTWLVDAEGEPVGGGLLWLDSRAASLVAGYMATDAYARHYALTGSGLNACMASGQIAWMKRHQPERIARATTTLHCKDWLYFKLTGERVTDPSEANFTFGNYRTRDYEPFILEAMGIADCRRLLPPIVEGTRTAGRLSPAAASVTGLPSGLPIVLGYLDTVCTALGSGLYERDDDVGVSIFGSTGMHMRFAATPDDVRLNADRTGYTKCFPVPGASAQMQSNMAATLNIDWLLDVAREAAAMAGAEVTRGELLAGMDGRVLAATPGAAVYHPYIFEAGERGPFLDPNARAQFTGLSTRTGFADLMRAVYEGLAFAARDCYLAAGSIPREVRLGGGAARSAAIRLILASALGVPVRTVKREEAGAAGAVMMAAVNLGLYPDLAACAEAWVTPRLGEATAPDPGLLRLYDGLFSVYRTVREAMPPAWAALNSVRQERTP</sequence>
<gene>
    <name evidence="7" type="ORF">QO011_004738</name>
</gene>
<dbReference type="InterPro" id="IPR018485">
    <property type="entry name" value="FGGY_C"/>
</dbReference>
<feature type="domain" description="Carbohydrate kinase FGGY N-terminal" evidence="5">
    <location>
        <begin position="6"/>
        <end position="250"/>
    </location>
</feature>
<evidence type="ECO:0000256" key="3">
    <source>
        <dbReference type="ARBA" id="ARBA00022777"/>
    </source>
</evidence>
<evidence type="ECO:0000313" key="7">
    <source>
        <dbReference type="EMBL" id="MDQ0471713.1"/>
    </source>
</evidence>
<comment type="caution">
    <text evidence="7">The sequence shown here is derived from an EMBL/GenBank/DDBJ whole genome shotgun (WGS) entry which is preliminary data.</text>
</comment>
<organism evidence="7 8">
    <name type="scientific">Labrys wisconsinensis</name>
    <dbReference type="NCBI Taxonomy" id="425677"/>
    <lineage>
        <taxon>Bacteria</taxon>
        <taxon>Pseudomonadati</taxon>
        <taxon>Pseudomonadota</taxon>
        <taxon>Alphaproteobacteria</taxon>
        <taxon>Hyphomicrobiales</taxon>
        <taxon>Xanthobacteraceae</taxon>
        <taxon>Labrys</taxon>
    </lineage>
</organism>
<dbReference type="InterPro" id="IPR000577">
    <property type="entry name" value="Carb_kinase_FGGY"/>
</dbReference>
<evidence type="ECO:0000259" key="5">
    <source>
        <dbReference type="Pfam" id="PF00370"/>
    </source>
</evidence>
<proteinExistence type="inferred from homology"/>
<dbReference type="GO" id="GO:0047878">
    <property type="term" value="F:erythritol kinase activity"/>
    <property type="evidence" value="ECO:0007669"/>
    <property type="project" value="UniProtKB-EC"/>
</dbReference>
<dbReference type="Pfam" id="PF00370">
    <property type="entry name" value="FGGY_N"/>
    <property type="match status" value="1"/>
</dbReference>
<dbReference type="InterPro" id="IPR018483">
    <property type="entry name" value="Carb_kinase_FGGY_CS"/>
</dbReference>
<dbReference type="InterPro" id="IPR050406">
    <property type="entry name" value="FGGY_Carb_Kinase"/>
</dbReference>
<comment type="similarity">
    <text evidence="1 4">Belongs to the FGGY kinase family.</text>
</comment>
<accession>A0ABU0JBQ4</accession>
<dbReference type="PANTHER" id="PTHR43095">
    <property type="entry name" value="SUGAR KINASE"/>
    <property type="match status" value="1"/>
</dbReference>
<evidence type="ECO:0000256" key="2">
    <source>
        <dbReference type="ARBA" id="ARBA00022679"/>
    </source>
</evidence>
<name>A0ABU0JBQ4_9HYPH</name>
<evidence type="ECO:0000313" key="8">
    <source>
        <dbReference type="Proteomes" id="UP001242480"/>
    </source>
</evidence>
<feature type="domain" description="Carbohydrate kinase FGGY C-terminal" evidence="6">
    <location>
        <begin position="263"/>
        <end position="458"/>
    </location>
</feature>
<dbReference type="EC" id="2.7.1.27" evidence="7"/>
<dbReference type="PIRSF" id="PIRSF000538">
    <property type="entry name" value="GlpK"/>
    <property type="match status" value="1"/>
</dbReference>
<dbReference type="PROSITE" id="PS00445">
    <property type="entry name" value="FGGY_KINASES_2"/>
    <property type="match status" value="1"/>
</dbReference>
<evidence type="ECO:0000259" key="6">
    <source>
        <dbReference type="Pfam" id="PF02782"/>
    </source>
</evidence>
<keyword evidence="3 4" id="KW-0418">Kinase</keyword>
<keyword evidence="2 4" id="KW-0808">Transferase</keyword>
<dbReference type="RefSeq" id="WP_307277326.1">
    <property type="nucleotide sequence ID" value="NZ_JAUSVX010000009.1"/>
</dbReference>
<dbReference type="InterPro" id="IPR018484">
    <property type="entry name" value="FGGY_N"/>
</dbReference>
<reference evidence="7 8" key="1">
    <citation type="submission" date="2023-07" db="EMBL/GenBank/DDBJ databases">
        <title>Genomic Encyclopedia of Type Strains, Phase IV (KMG-IV): sequencing the most valuable type-strain genomes for metagenomic binning, comparative biology and taxonomic classification.</title>
        <authorList>
            <person name="Goeker M."/>
        </authorList>
    </citation>
    <scope>NUCLEOTIDE SEQUENCE [LARGE SCALE GENOMIC DNA]</scope>
    <source>
        <strain evidence="7 8">DSM 19619</strain>
    </source>
</reference>
<dbReference type="EMBL" id="JAUSVX010000009">
    <property type="protein sequence ID" value="MDQ0471713.1"/>
    <property type="molecule type" value="Genomic_DNA"/>
</dbReference>
<dbReference type="SUPFAM" id="SSF53067">
    <property type="entry name" value="Actin-like ATPase domain"/>
    <property type="match status" value="2"/>
</dbReference>
<dbReference type="PANTHER" id="PTHR43095:SF3">
    <property type="entry name" value="L-XYLULOSE_3-KETO-L-GULONATE KINASE"/>
    <property type="match status" value="1"/>
</dbReference>
<dbReference type="Proteomes" id="UP001242480">
    <property type="component" value="Unassembled WGS sequence"/>
</dbReference>
<evidence type="ECO:0000256" key="4">
    <source>
        <dbReference type="RuleBase" id="RU003733"/>
    </source>
</evidence>
<keyword evidence="8" id="KW-1185">Reference proteome</keyword>
<dbReference type="Gene3D" id="3.30.420.40">
    <property type="match status" value="2"/>
</dbReference>
<protein>
    <submittedName>
        <fullName evidence="7">Erythritol kinase</fullName>
        <ecNumber evidence="7">2.7.1.27</ecNumber>
    </submittedName>
</protein>
<dbReference type="InterPro" id="IPR043129">
    <property type="entry name" value="ATPase_NBD"/>
</dbReference>
<evidence type="ECO:0000256" key="1">
    <source>
        <dbReference type="ARBA" id="ARBA00009156"/>
    </source>
</evidence>